<accession>B4I590</accession>
<feature type="region of interest" description="Disordered" evidence="1">
    <location>
        <begin position="150"/>
        <end position="179"/>
    </location>
</feature>
<dbReference type="HOGENOM" id="CLU_1338818_0_0_1"/>
<feature type="compositionally biased region" description="Pro residues" evidence="1">
    <location>
        <begin position="10"/>
        <end position="22"/>
    </location>
</feature>
<proteinExistence type="predicted"/>
<evidence type="ECO:0000313" key="3">
    <source>
        <dbReference type="Proteomes" id="UP000001292"/>
    </source>
</evidence>
<keyword evidence="3" id="KW-1185">Reference proteome</keyword>
<reference evidence="2 3" key="1">
    <citation type="journal article" date="2007" name="Nature">
        <title>Evolution of genes and genomes on the Drosophila phylogeny.</title>
        <authorList>
            <consortium name="Drosophila 12 Genomes Consortium"/>
            <person name="Clark A.G."/>
            <person name="Eisen M.B."/>
            <person name="Smith D.R."/>
            <person name="Bergman C.M."/>
            <person name="Oliver B."/>
            <person name="Markow T.A."/>
            <person name="Kaufman T.C."/>
            <person name="Kellis M."/>
            <person name="Gelbart W."/>
            <person name="Iyer V.N."/>
            <person name="Pollard D.A."/>
            <person name="Sackton T.B."/>
            <person name="Larracuente A.M."/>
            <person name="Singh N.D."/>
            <person name="Abad J.P."/>
            <person name="Abt D.N."/>
            <person name="Adryan B."/>
            <person name="Aguade M."/>
            <person name="Akashi H."/>
            <person name="Anderson W.W."/>
            <person name="Aquadro C.F."/>
            <person name="Ardell D.H."/>
            <person name="Arguello R."/>
            <person name="Artieri C.G."/>
            <person name="Barbash D.A."/>
            <person name="Barker D."/>
            <person name="Barsanti P."/>
            <person name="Batterham P."/>
            <person name="Batzoglou S."/>
            <person name="Begun D."/>
            <person name="Bhutkar A."/>
            <person name="Blanco E."/>
            <person name="Bosak S.A."/>
            <person name="Bradley R.K."/>
            <person name="Brand A.D."/>
            <person name="Brent M.R."/>
            <person name="Brooks A.N."/>
            <person name="Brown R.H."/>
            <person name="Butlin R.K."/>
            <person name="Caggese C."/>
            <person name="Calvi B.R."/>
            <person name="Bernardo de Carvalho A."/>
            <person name="Caspi A."/>
            <person name="Castrezana S."/>
            <person name="Celniker S.E."/>
            <person name="Chang J.L."/>
            <person name="Chapple C."/>
            <person name="Chatterji S."/>
            <person name="Chinwalla A."/>
            <person name="Civetta A."/>
            <person name="Clifton S.W."/>
            <person name="Comeron J.M."/>
            <person name="Costello J.C."/>
            <person name="Coyne J.A."/>
            <person name="Daub J."/>
            <person name="David R.G."/>
            <person name="Delcher A.L."/>
            <person name="Delehaunty K."/>
            <person name="Do C.B."/>
            <person name="Ebling H."/>
            <person name="Edwards K."/>
            <person name="Eickbush T."/>
            <person name="Evans J.D."/>
            <person name="Filipski A."/>
            <person name="Findeiss S."/>
            <person name="Freyhult E."/>
            <person name="Fulton L."/>
            <person name="Fulton R."/>
            <person name="Garcia A.C."/>
            <person name="Gardiner A."/>
            <person name="Garfield D.A."/>
            <person name="Garvin B.E."/>
            <person name="Gibson G."/>
            <person name="Gilbert D."/>
            <person name="Gnerre S."/>
            <person name="Godfrey J."/>
            <person name="Good R."/>
            <person name="Gotea V."/>
            <person name="Gravely B."/>
            <person name="Greenberg A.J."/>
            <person name="Griffiths-Jones S."/>
            <person name="Gross S."/>
            <person name="Guigo R."/>
            <person name="Gustafson E.A."/>
            <person name="Haerty W."/>
            <person name="Hahn M.W."/>
            <person name="Halligan D.L."/>
            <person name="Halpern A.L."/>
            <person name="Halter G.M."/>
            <person name="Han M.V."/>
            <person name="Heger A."/>
            <person name="Hillier L."/>
            <person name="Hinrichs A.S."/>
            <person name="Holmes I."/>
            <person name="Hoskins R.A."/>
            <person name="Hubisz M.J."/>
            <person name="Hultmark D."/>
            <person name="Huntley M.A."/>
            <person name="Jaffe D.B."/>
            <person name="Jagadeeshan S."/>
            <person name="Jeck W.R."/>
            <person name="Johnson J."/>
            <person name="Jones C.D."/>
            <person name="Jordan W.C."/>
            <person name="Karpen G.H."/>
            <person name="Kataoka E."/>
            <person name="Keightley P.D."/>
            <person name="Kheradpour P."/>
            <person name="Kirkness E.F."/>
            <person name="Koerich L.B."/>
            <person name="Kristiansen K."/>
            <person name="Kudrna D."/>
            <person name="Kulathinal R.J."/>
            <person name="Kumar S."/>
            <person name="Kwok R."/>
            <person name="Lander E."/>
            <person name="Langley C.H."/>
            <person name="Lapoint R."/>
            <person name="Lazzaro B.P."/>
            <person name="Lee S.J."/>
            <person name="Levesque L."/>
            <person name="Li R."/>
            <person name="Lin C.F."/>
            <person name="Lin M.F."/>
            <person name="Lindblad-Toh K."/>
            <person name="Llopart A."/>
            <person name="Long M."/>
            <person name="Low L."/>
            <person name="Lozovsky E."/>
            <person name="Lu J."/>
            <person name="Luo M."/>
            <person name="Machado C.A."/>
            <person name="Makalowski W."/>
            <person name="Marzo M."/>
            <person name="Matsuda M."/>
            <person name="Matzkin L."/>
            <person name="McAllister B."/>
            <person name="McBride C.S."/>
            <person name="McKernan B."/>
            <person name="McKernan K."/>
            <person name="Mendez-Lago M."/>
            <person name="Minx P."/>
            <person name="Mollenhauer M.U."/>
            <person name="Montooth K."/>
            <person name="Mount S.M."/>
            <person name="Mu X."/>
            <person name="Myers E."/>
            <person name="Negre B."/>
            <person name="Newfeld S."/>
            <person name="Nielsen R."/>
            <person name="Noor M.A."/>
            <person name="O'Grady P."/>
            <person name="Pachter L."/>
            <person name="Papaceit M."/>
            <person name="Parisi M.J."/>
            <person name="Parisi M."/>
            <person name="Parts L."/>
            <person name="Pedersen J.S."/>
            <person name="Pesole G."/>
            <person name="Phillippy A.M."/>
            <person name="Ponting C.P."/>
            <person name="Pop M."/>
            <person name="Porcelli D."/>
            <person name="Powell J.R."/>
            <person name="Prohaska S."/>
            <person name="Pruitt K."/>
            <person name="Puig M."/>
            <person name="Quesneville H."/>
            <person name="Ram K.R."/>
            <person name="Rand D."/>
            <person name="Rasmussen M.D."/>
            <person name="Reed L.K."/>
            <person name="Reenan R."/>
            <person name="Reily A."/>
            <person name="Remington K.A."/>
            <person name="Rieger T.T."/>
            <person name="Ritchie M.G."/>
            <person name="Robin C."/>
            <person name="Rogers Y.H."/>
            <person name="Rohde C."/>
            <person name="Rozas J."/>
            <person name="Rubenfield M.J."/>
            <person name="Ruiz A."/>
            <person name="Russo S."/>
            <person name="Salzberg S.L."/>
            <person name="Sanchez-Gracia A."/>
            <person name="Saranga D.J."/>
            <person name="Sato H."/>
            <person name="Schaeffer S.W."/>
            <person name="Schatz M.C."/>
            <person name="Schlenke T."/>
            <person name="Schwartz R."/>
            <person name="Segarra C."/>
            <person name="Singh R.S."/>
            <person name="Sirot L."/>
            <person name="Sirota M."/>
            <person name="Sisneros N.B."/>
            <person name="Smith C.D."/>
            <person name="Smith T.F."/>
            <person name="Spieth J."/>
            <person name="Stage D.E."/>
            <person name="Stark A."/>
            <person name="Stephan W."/>
            <person name="Strausberg R.L."/>
            <person name="Strempel S."/>
            <person name="Sturgill D."/>
            <person name="Sutton G."/>
            <person name="Sutton G.G."/>
            <person name="Tao W."/>
            <person name="Teichmann S."/>
            <person name="Tobari Y.N."/>
            <person name="Tomimura Y."/>
            <person name="Tsolas J.M."/>
            <person name="Valente V.L."/>
            <person name="Venter E."/>
            <person name="Venter J.C."/>
            <person name="Vicario S."/>
            <person name="Vieira F.G."/>
            <person name="Vilella A.J."/>
            <person name="Villasante A."/>
            <person name="Walenz B."/>
            <person name="Wang J."/>
            <person name="Wasserman M."/>
            <person name="Watts T."/>
            <person name="Wilson D."/>
            <person name="Wilson R.K."/>
            <person name="Wing R.A."/>
            <person name="Wolfner M.F."/>
            <person name="Wong A."/>
            <person name="Wong G.K."/>
            <person name="Wu C.I."/>
            <person name="Wu G."/>
            <person name="Yamamoto D."/>
            <person name="Yang H.P."/>
            <person name="Yang S.P."/>
            <person name="Yorke J.A."/>
            <person name="Yoshida K."/>
            <person name="Zdobnov E."/>
            <person name="Zhang P."/>
            <person name="Zhang Y."/>
            <person name="Zimin A.V."/>
            <person name="Baldwin J."/>
            <person name="Abdouelleil A."/>
            <person name="Abdulkadir J."/>
            <person name="Abebe A."/>
            <person name="Abera B."/>
            <person name="Abreu J."/>
            <person name="Acer S.C."/>
            <person name="Aftuck L."/>
            <person name="Alexander A."/>
            <person name="An P."/>
            <person name="Anderson E."/>
            <person name="Anderson S."/>
            <person name="Arachi H."/>
            <person name="Azer M."/>
            <person name="Bachantsang P."/>
            <person name="Barry A."/>
            <person name="Bayul T."/>
            <person name="Berlin A."/>
            <person name="Bessette D."/>
            <person name="Bloom T."/>
            <person name="Blye J."/>
            <person name="Boguslavskiy L."/>
            <person name="Bonnet C."/>
            <person name="Boukhgalter B."/>
            <person name="Bourzgui I."/>
            <person name="Brown A."/>
            <person name="Cahill P."/>
            <person name="Channer S."/>
            <person name="Cheshatsang Y."/>
            <person name="Chuda L."/>
            <person name="Citroen M."/>
            <person name="Collymore A."/>
            <person name="Cooke P."/>
            <person name="Costello M."/>
            <person name="D'Aco K."/>
            <person name="Daza R."/>
            <person name="De Haan G."/>
            <person name="DeGray S."/>
            <person name="DeMaso C."/>
            <person name="Dhargay N."/>
            <person name="Dooley K."/>
            <person name="Dooley E."/>
            <person name="Doricent M."/>
            <person name="Dorje P."/>
            <person name="Dorjee K."/>
            <person name="Dupes A."/>
            <person name="Elong R."/>
            <person name="Falk J."/>
            <person name="Farina A."/>
            <person name="Faro S."/>
            <person name="Ferguson D."/>
            <person name="Fisher S."/>
            <person name="Foley C.D."/>
            <person name="Franke A."/>
            <person name="Friedrich D."/>
            <person name="Gadbois L."/>
            <person name="Gearin G."/>
            <person name="Gearin C.R."/>
            <person name="Giannoukos G."/>
            <person name="Goode T."/>
            <person name="Graham J."/>
            <person name="Grandbois E."/>
            <person name="Grewal S."/>
            <person name="Gyaltsen K."/>
            <person name="Hafez N."/>
            <person name="Hagos B."/>
            <person name="Hall J."/>
            <person name="Henson C."/>
            <person name="Hollinger A."/>
            <person name="Honan T."/>
            <person name="Huard M.D."/>
            <person name="Hughes L."/>
            <person name="Hurhula B."/>
            <person name="Husby M.E."/>
            <person name="Kamat A."/>
            <person name="Kanga B."/>
            <person name="Kashin S."/>
            <person name="Khazanovich D."/>
            <person name="Kisner P."/>
            <person name="Lance K."/>
            <person name="Lara M."/>
            <person name="Lee W."/>
            <person name="Lennon N."/>
            <person name="Letendre F."/>
            <person name="LeVine R."/>
            <person name="Lipovsky A."/>
            <person name="Liu X."/>
            <person name="Liu J."/>
            <person name="Liu S."/>
            <person name="Lokyitsang T."/>
            <person name="Lokyitsang Y."/>
            <person name="Lubonja R."/>
            <person name="Lui A."/>
            <person name="MacDonald P."/>
            <person name="Magnisalis V."/>
            <person name="Maru K."/>
            <person name="Matthews C."/>
            <person name="McCusker W."/>
            <person name="McDonough S."/>
            <person name="Mehta T."/>
            <person name="Meldrim J."/>
            <person name="Meneus L."/>
            <person name="Mihai O."/>
            <person name="Mihalev A."/>
            <person name="Mihova T."/>
            <person name="Mittelman R."/>
            <person name="Mlenga V."/>
            <person name="Montmayeur A."/>
            <person name="Mulrain L."/>
            <person name="Navidi A."/>
            <person name="Naylor J."/>
            <person name="Negash T."/>
            <person name="Nguyen T."/>
            <person name="Nguyen N."/>
            <person name="Nicol R."/>
            <person name="Norbu C."/>
            <person name="Norbu N."/>
            <person name="Novod N."/>
            <person name="O'Neill B."/>
            <person name="Osman S."/>
            <person name="Markiewicz E."/>
            <person name="Oyono O.L."/>
            <person name="Patti C."/>
            <person name="Phunkhang P."/>
            <person name="Pierre F."/>
            <person name="Priest M."/>
            <person name="Raghuraman S."/>
            <person name="Rege F."/>
            <person name="Reyes R."/>
            <person name="Rise C."/>
            <person name="Rogov P."/>
            <person name="Ross K."/>
            <person name="Ryan E."/>
            <person name="Settipalli S."/>
            <person name="Shea T."/>
            <person name="Sherpa N."/>
            <person name="Shi L."/>
            <person name="Shih D."/>
            <person name="Sparrow T."/>
            <person name="Spaulding J."/>
            <person name="Stalker J."/>
            <person name="Stange-Thomann N."/>
            <person name="Stavropoulos S."/>
            <person name="Stone C."/>
            <person name="Strader C."/>
            <person name="Tesfaye S."/>
            <person name="Thomson T."/>
            <person name="Thoulutsang Y."/>
            <person name="Thoulutsang D."/>
            <person name="Topham K."/>
            <person name="Topping I."/>
            <person name="Tsamla T."/>
            <person name="Vassiliev H."/>
            <person name="Vo A."/>
            <person name="Wangchuk T."/>
            <person name="Wangdi T."/>
            <person name="Weiand M."/>
            <person name="Wilkinson J."/>
            <person name="Wilson A."/>
            <person name="Yadav S."/>
            <person name="Young G."/>
            <person name="Yu Q."/>
            <person name="Zembek L."/>
            <person name="Zhong D."/>
            <person name="Zimmer A."/>
            <person name="Zwirko Z."/>
            <person name="Jaffe D.B."/>
            <person name="Alvarez P."/>
            <person name="Brockman W."/>
            <person name="Butler J."/>
            <person name="Chin C."/>
            <person name="Gnerre S."/>
            <person name="Grabherr M."/>
            <person name="Kleber M."/>
            <person name="Mauceli E."/>
            <person name="MacCallum I."/>
        </authorList>
    </citation>
    <scope>NUCLEOTIDE SEQUENCE [LARGE SCALE GENOMIC DNA]</scope>
    <source>
        <strain evidence="3">Rob3c / Tucson 14021-0248.25</strain>
    </source>
</reference>
<name>B4I590_DROSE</name>
<dbReference type="AlphaFoldDB" id="B4I590"/>
<feature type="compositionally biased region" description="Polar residues" evidence="1">
    <location>
        <begin position="155"/>
        <end position="171"/>
    </location>
</feature>
<organism evidence="3">
    <name type="scientific">Drosophila sechellia</name>
    <name type="common">Fruit fly</name>
    <dbReference type="NCBI Taxonomy" id="7238"/>
    <lineage>
        <taxon>Eukaryota</taxon>
        <taxon>Metazoa</taxon>
        <taxon>Ecdysozoa</taxon>
        <taxon>Arthropoda</taxon>
        <taxon>Hexapoda</taxon>
        <taxon>Insecta</taxon>
        <taxon>Pterygota</taxon>
        <taxon>Neoptera</taxon>
        <taxon>Endopterygota</taxon>
        <taxon>Diptera</taxon>
        <taxon>Brachycera</taxon>
        <taxon>Muscomorpha</taxon>
        <taxon>Ephydroidea</taxon>
        <taxon>Drosophilidae</taxon>
        <taxon>Drosophila</taxon>
        <taxon>Sophophora</taxon>
    </lineage>
</organism>
<protein>
    <submittedName>
        <fullName evidence="2">GM17231</fullName>
    </submittedName>
</protein>
<dbReference type="EMBL" id="CH480822">
    <property type="protein sequence ID" value="EDW55546.1"/>
    <property type="molecule type" value="Genomic_DNA"/>
</dbReference>
<evidence type="ECO:0000313" key="2">
    <source>
        <dbReference type="EMBL" id="EDW55546.1"/>
    </source>
</evidence>
<feature type="region of interest" description="Disordered" evidence="1">
    <location>
        <begin position="1"/>
        <end position="22"/>
    </location>
</feature>
<dbReference type="Proteomes" id="UP000001292">
    <property type="component" value="Unassembled WGS sequence"/>
</dbReference>
<gene>
    <name evidence="2" type="primary">Dsec\GM17231</name>
    <name evidence="2" type="ORF">Dsec_GM17231</name>
</gene>
<sequence>MWHNQVAPRATPPAPGSRPPPAIPLMPTVSAFGGKRNECCCCHLCCCCASNMQRLPAVGQKLDRYRTYIHVRAYICTWIWNGIEVHPELSAKGGGKGAVRSMRYLQFIAAMGIQMGKGRKVGGEADGAGQTTEERTVHGNLNANQFGAFNAPPATWQSAPHASKSNPATHPTSKHSIAHNSNKQVARIMKGSEFCTGPKSSSQMK</sequence>
<evidence type="ECO:0000256" key="1">
    <source>
        <dbReference type="SAM" id="MobiDB-lite"/>
    </source>
</evidence>